<feature type="transmembrane region" description="Helical" evidence="7">
    <location>
        <begin position="284"/>
        <end position="306"/>
    </location>
</feature>
<keyword evidence="4 7" id="KW-0812">Transmembrane</keyword>
<keyword evidence="5 7" id="KW-1133">Transmembrane helix</keyword>
<feature type="transmembrane region" description="Helical" evidence="7">
    <location>
        <begin position="220"/>
        <end position="237"/>
    </location>
</feature>
<dbReference type="EMBL" id="JBDKWZ010000016">
    <property type="protein sequence ID" value="MEN7550744.1"/>
    <property type="molecule type" value="Genomic_DNA"/>
</dbReference>
<accession>A0AAW9SEF9</accession>
<evidence type="ECO:0000256" key="4">
    <source>
        <dbReference type="ARBA" id="ARBA00022692"/>
    </source>
</evidence>
<comment type="caution">
    <text evidence="9">The sequence shown here is derived from an EMBL/GenBank/DDBJ whole genome shotgun (WGS) entry which is preliminary data.</text>
</comment>
<evidence type="ECO:0000313" key="9">
    <source>
        <dbReference type="EMBL" id="MEN7550744.1"/>
    </source>
</evidence>
<evidence type="ECO:0000256" key="3">
    <source>
        <dbReference type="ARBA" id="ARBA00022475"/>
    </source>
</evidence>
<keyword evidence="9" id="KW-0808">Transferase</keyword>
<dbReference type="Proteomes" id="UP001403385">
    <property type="component" value="Unassembled WGS sequence"/>
</dbReference>
<keyword evidence="10" id="KW-1185">Reference proteome</keyword>
<dbReference type="InterPro" id="IPR002656">
    <property type="entry name" value="Acyl_transf_3_dom"/>
</dbReference>
<protein>
    <submittedName>
        <fullName evidence="9">Acyltransferase</fullName>
        <ecNumber evidence="9">2.3.1.-</ecNumber>
    </submittedName>
</protein>
<comment type="similarity">
    <text evidence="2">Belongs to the acyltransferase 3 family.</text>
</comment>
<dbReference type="EC" id="2.3.1.-" evidence="9"/>
<dbReference type="AlphaFoldDB" id="A0AAW9SEF9"/>
<dbReference type="Pfam" id="PF01757">
    <property type="entry name" value="Acyl_transf_3"/>
    <property type="match status" value="1"/>
</dbReference>
<feature type="transmembrane region" description="Helical" evidence="7">
    <location>
        <begin position="312"/>
        <end position="332"/>
    </location>
</feature>
<sequence length="352" mass="41287">MIATLFNTQGLNTQRLPWIDYAKGLAIVLVVYRHVANGIDRAGITMPQWVDMVQQSVYNFRMPLFFILAGMFVCRSLQKRSIREFLKYKLHSIMYPYFLWGCFQVGIQVFFSQYANSDRGLQDFLYLLYLPREIDQFWFLYTLFNVTVLFALFQFYAQPKPWMQLLLATGFYWISTMDGLQNYSLIQDTLNFYLYFALGNFVADGLLNKNNYSIFSSKRLLLVLSPLFLLSQWYWIQHPDLRMAQPFVFAGIAVLGSAFLFNLSFLFQKHKVLQVLRIIGNHSLYIYIMHVIVMAATRIVLMKFLGISQWQVLLGVGVLFGIFLPVIMYNLSNQLGCWFLYRPDKPKTLQRA</sequence>
<evidence type="ECO:0000313" key="10">
    <source>
        <dbReference type="Proteomes" id="UP001403385"/>
    </source>
</evidence>
<dbReference type="GO" id="GO:0005886">
    <property type="term" value="C:plasma membrane"/>
    <property type="evidence" value="ECO:0007669"/>
    <property type="project" value="UniProtKB-SubCell"/>
</dbReference>
<comment type="subcellular location">
    <subcellularLocation>
        <location evidence="1">Cell membrane</location>
        <topology evidence="1">Multi-pass membrane protein</topology>
    </subcellularLocation>
</comment>
<dbReference type="PANTHER" id="PTHR40074:SF2">
    <property type="entry name" value="O-ACETYLTRANSFERASE WECH"/>
    <property type="match status" value="1"/>
</dbReference>
<evidence type="ECO:0000256" key="1">
    <source>
        <dbReference type="ARBA" id="ARBA00004651"/>
    </source>
</evidence>
<name>A0AAW9SEF9_9BACT</name>
<evidence type="ECO:0000256" key="6">
    <source>
        <dbReference type="ARBA" id="ARBA00023136"/>
    </source>
</evidence>
<dbReference type="PANTHER" id="PTHR40074">
    <property type="entry name" value="O-ACETYLTRANSFERASE WECH"/>
    <property type="match status" value="1"/>
</dbReference>
<gene>
    <name evidence="9" type="ORF">AAG747_22680</name>
</gene>
<reference evidence="9 10" key="1">
    <citation type="submission" date="2024-04" db="EMBL/GenBank/DDBJ databases">
        <title>Novel genus in family Flammeovirgaceae.</title>
        <authorList>
            <person name="Nguyen T.H."/>
            <person name="Vuong T.Q."/>
            <person name="Le H."/>
            <person name="Kim S.-G."/>
        </authorList>
    </citation>
    <scope>NUCLEOTIDE SEQUENCE [LARGE SCALE GENOMIC DNA]</scope>
    <source>
        <strain evidence="9 10">JCM 23209</strain>
    </source>
</reference>
<organism evidence="9 10">
    <name type="scientific">Rapidithrix thailandica</name>
    <dbReference type="NCBI Taxonomy" id="413964"/>
    <lineage>
        <taxon>Bacteria</taxon>
        <taxon>Pseudomonadati</taxon>
        <taxon>Bacteroidota</taxon>
        <taxon>Cytophagia</taxon>
        <taxon>Cytophagales</taxon>
        <taxon>Flammeovirgaceae</taxon>
        <taxon>Rapidithrix</taxon>
    </lineage>
</organism>
<feature type="transmembrane region" description="Helical" evidence="7">
    <location>
        <begin position="136"/>
        <end position="153"/>
    </location>
</feature>
<keyword evidence="3" id="KW-1003">Cell membrane</keyword>
<evidence type="ECO:0000256" key="7">
    <source>
        <dbReference type="SAM" id="Phobius"/>
    </source>
</evidence>
<feature type="transmembrane region" description="Helical" evidence="7">
    <location>
        <begin position="58"/>
        <end position="77"/>
    </location>
</feature>
<keyword evidence="6 7" id="KW-0472">Membrane</keyword>
<evidence type="ECO:0000259" key="8">
    <source>
        <dbReference type="Pfam" id="PF01757"/>
    </source>
</evidence>
<feature type="transmembrane region" description="Helical" evidence="7">
    <location>
        <begin position="192"/>
        <end position="208"/>
    </location>
</feature>
<dbReference type="GO" id="GO:0016413">
    <property type="term" value="F:O-acetyltransferase activity"/>
    <property type="evidence" value="ECO:0007669"/>
    <property type="project" value="TreeGrafter"/>
</dbReference>
<dbReference type="GO" id="GO:0009246">
    <property type="term" value="P:enterobacterial common antigen biosynthetic process"/>
    <property type="evidence" value="ECO:0007669"/>
    <property type="project" value="TreeGrafter"/>
</dbReference>
<feature type="transmembrane region" description="Helical" evidence="7">
    <location>
        <begin position="243"/>
        <end position="263"/>
    </location>
</feature>
<feature type="transmembrane region" description="Helical" evidence="7">
    <location>
        <begin position="97"/>
        <end position="116"/>
    </location>
</feature>
<evidence type="ECO:0000256" key="2">
    <source>
        <dbReference type="ARBA" id="ARBA00007400"/>
    </source>
</evidence>
<keyword evidence="9" id="KW-0012">Acyltransferase</keyword>
<proteinExistence type="inferred from homology"/>
<dbReference type="RefSeq" id="WP_346823526.1">
    <property type="nucleotide sequence ID" value="NZ_JBDKWZ010000016.1"/>
</dbReference>
<feature type="domain" description="Acyltransferase 3" evidence="8">
    <location>
        <begin position="17"/>
        <end position="326"/>
    </location>
</feature>
<evidence type="ECO:0000256" key="5">
    <source>
        <dbReference type="ARBA" id="ARBA00022989"/>
    </source>
</evidence>